<comment type="caution">
    <text evidence="5">The sequence shown here is derived from an EMBL/GenBank/DDBJ whole genome shotgun (WGS) entry which is preliminary data.</text>
</comment>
<dbReference type="Gene3D" id="3.40.50.1360">
    <property type="match status" value="1"/>
</dbReference>
<dbReference type="Proteomes" id="UP000029381">
    <property type="component" value="Unassembled WGS sequence"/>
</dbReference>
<comment type="pathway">
    <text evidence="3">Carbohydrate degradation; pentose phosphate pathway; D-ribose 5-phosphate from D-ribulose 5-phosphate (non-oxidative stage): step 1/1.</text>
</comment>
<feature type="binding site" evidence="3">
    <location>
        <begin position="87"/>
        <end position="90"/>
    </location>
    <ligand>
        <name>substrate</name>
    </ligand>
</feature>
<dbReference type="GO" id="GO:0004751">
    <property type="term" value="F:ribose-5-phosphate isomerase activity"/>
    <property type="evidence" value="ECO:0007669"/>
    <property type="project" value="UniProtKB-UniRule"/>
</dbReference>
<comment type="subunit">
    <text evidence="3">Homodimer.</text>
</comment>
<dbReference type="InterPro" id="IPR050262">
    <property type="entry name" value="Ribose-5P_isomerase"/>
</dbReference>
<dbReference type="InterPro" id="IPR004788">
    <property type="entry name" value="Ribose5P_isomerase_type_A"/>
</dbReference>
<dbReference type="GO" id="GO:0009052">
    <property type="term" value="P:pentose-phosphate shunt, non-oxidative branch"/>
    <property type="evidence" value="ECO:0007669"/>
    <property type="project" value="UniProtKB-UniRule"/>
</dbReference>
<evidence type="ECO:0000313" key="5">
    <source>
        <dbReference type="EMBL" id="KFN89526.1"/>
    </source>
</evidence>
<gene>
    <name evidence="3" type="primary">rpiA</name>
    <name evidence="5" type="ORF">TMU3MR103_1963</name>
</gene>
<evidence type="ECO:0000256" key="2">
    <source>
        <dbReference type="ARBA" id="ARBA00023235"/>
    </source>
</evidence>
<evidence type="ECO:0000256" key="4">
    <source>
        <dbReference type="SAM" id="Phobius"/>
    </source>
</evidence>
<proteinExistence type="inferred from homology"/>
<dbReference type="NCBIfam" id="TIGR00021">
    <property type="entry name" value="rpiA"/>
    <property type="match status" value="1"/>
</dbReference>
<keyword evidence="4" id="KW-0472">Membrane</keyword>
<sequence>MQRRDFNEYKKNLGNKAAEFVKSGMVIGLGTGSTVYYFVEALGKKVAKEKLDIVGITTSNKTKEHASSLNIPLKSLDEVDSIDLTIDGADEVSNDFHGIKGGGGALLFEKLVASNSKKTVWIIEDSKRVKALGKYPLPVEVVKYGSEKLFQKLEKRGYKPTWRLTDSGNNFLTDDDNYIIDLHLRRISSPHEFSRELIGLVGVVEHGLFLDTVDTVIVGSKGEIEIIDTQVGKN</sequence>
<accession>A0A091BV60</accession>
<reference evidence="5 6" key="1">
    <citation type="submission" date="2014-08" db="EMBL/GenBank/DDBJ databases">
        <title>Genome sequence of Tetragenococcus muriaticus.</title>
        <authorList>
            <person name="Chuea-nongthon C."/>
            <person name="Rodtong S."/>
            <person name="Yongsawatdigul J."/>
            <person name="Steele J.L."/>
            <person name="Liu X.-y."/>
            <person name="Speers J."/>
            <person name="Glasner J.D."/>
            <person name="Neeno-Eckwall E.C."/>
        </authorList>
    </citation>
    <scope>NUCLEOTIDE SEQUENCE [LARGE SCALE GENOMIC DNA]</scope>
    <source>
        <strain evidence="5 6">3MR10-3</strain>
    </source>
</reference>
<dbReference type="AlphaFoldDB" id="A0A091BV60"/>
<comment type="similarity">
    <text evidence="3">Belongs to the ribose 5-phosphate isomerase family.</text>
</comment>
<dbReference type="NCBIfam" id="NF001924">
    <property type="entry name" value="PRK00702.1"/>
    <property type="match status" value="1"/>
</dbReference>
<keyword evidence="4" id="KW-1133">Transmembrane helix</keyword>
<dbReference type="InterPro" id="IPR037171">
    <property type="entry name" value="NagB/RpiA_transferase-like"/>
</dbReference>
<dbReference type="FunFam" id="3.40.50.1360:FF:000001">
    <property type="entry name" value="Ribose-5-phosphate isomerase A"/>
    <property type="match status" value="1"/>
</dbReference>
<dbReference type="RefSeq" id="WP_038024113.1">
    <property type="nucleotide sequence ID" value="NZ_JPVT01000213.1"/>
</dbReference>
<evidence type="ECO:0000256" key="3">
    <source>
        <dbReference type="HAMAP-Rule" id="MF_00170"/>
    </source>
</evidence>
<dbReference type="SUPFAM" id="SSF75445">
    <property type="entry name" value="D-ribose-5-phosphate isomerase (RpiA), lid domain"/>
    <property type="match status" value="1"/>
</dbReference>
<evidence type="ECO:0000313" key="6">
    <source>
        <dbReference type="Proteomes" id="UP000029381"/>
    </source>
</evidence>
<feature type="transmembrane region" description="Helical" evidence="4">
    <location>
        <begin position="20"/>
        <end position="39"/>
    </location>
</feature>
<name>A0A091BV60_9ENTE</name>
<evidence type="ECO:0000256" key="1">
    <source>
        <dbReference type="ARBA" id="ARBA00001713"/>
    </source>
</evidence>
<dbReference type="UniPathway" id="UPA00115">
    <property type="reaction ID" value="UER00412"/>
</dbReference>
<feature type="binding site" evidence="3">
    <location>
        <begin position="31"/>
        <end position="34"/>
    </location>
    <ligand>
        <name>substrate</name>
    </ligand>
</feature>
<comment type="catalytic activity">
    <reaction evidence="1 3">
        <text>aldehydo-D-ribose 5-phosphate = D-ribulose 5-phosphate</text>
        <dbReference type="Rhea" id="RHEA:14657"/>
        <dbReference type="ChEBI" id="CHEBI:58121"/>
        <dbReference type="ChEBI" id="CHEBI:58273"/>
        <dbReference type="EC" id="5.3.1.6"/>
    </reaction>
</comment>
<organism evidence="5 6">
    <name type="scientific">Tetragenococcus muriaticus 3MR10-3</name>
    <dbReference type="NCBI Taxonomy" id="1302648"/>
    <lineage>
        <taxon>Bacteria</taxon>
        <taxon>Bacillati</taxon>
        <taxon>Bacillota</taxon>
        <taxon>Bacilli</taxon>
        <taxon>Lactobacillales</taxon>
        <taxon>Enterococcaceae</taxon>
        <taxon>Tetragenococcus</taxon>
    </lineage>
</organism>
<keyword evidence="6" id="KW-1185">Reference proteome</keyword>
<dbReference type="PATRIC" id="fig|1302648.3.peg.1923"/>
<dbReference type="EMBL" id="JPVT01000213">
    <property type="protein sequence ID" value="KFN89526.1"/>
    <property type="molecule type" value="Genomic_DNA"/>
</dbReference>
<protein>
    <recommendedName>
        <fullName evidence="3">Ribose-5-phosphate isomerase A</fullName>
        <ecNumber evidence="3">5.3.1.6</ecNumber>
    </recommendedName>
    <alternativeName>
        <fullName evidence="3">Phosphoriboisomerase A</fullName>
        <shortName evidence="3">PRI</shortName>
    </alternativeName>
</protein>
<dbReference type="SUPFAM" id="SSF100950">
    <property type="entry name" value="NagB/RpiA/CoA transferase-like"/>
    <property type="match status" value="1"/>
</dbReference>
<dbReference type="PANTHER" id="PTHR43748">
    <property type="entry name" value="RIBOSE-5-PHOSPHATE ISOMERASE 3, CHLOROPLASTIC-RELATED"/>
    <property type="match status" value="1"/>
</dbReference>
<feature type="active site" description="Proton acceptor" evidence="3">
    <location>
        <position position="109"/>
    </location>
</feature>
<dbReference type="PANTHER" id="PTHR43748:SF3">
    <property type="entry name" value="RIBOSE-5-PHOSPHATE ISOMERASE 3, CHLOROPLASTIC-RELATED"/>
    <property type="match status" value="1"/>
</dbReference>
<keyword evidence="4" id="KW-0812">Transmembrane</keyword>
<comment type="function">
    <text evidence="3">Catalyzes the reversible conversion of ribose-5-phosphate to ribulose 5-phosphate.</text>
</comment>
<dbReference type="EC" id="5.3.1.6" evidence="3"/>
<dbReference type="HAMAP" id="MF_00170">
    <property type="entry name" value="Rib_5P_isom_A"/>
    <property type="match status" value="1"/>
</dbReference>
<dbReference type="InterPro" id="IPR020672">
    <property type="entry name" value="Ribose5P_isomerase_typA_subgr"/>
</dbReference>
<dbReference type="Pfam" id="PF06026">
    <property type="entry name" value="Rib_5-P_isom_A"/>
    <property type="match status" value="1"/>
</dbReference>
<feature type="binding site" evidence="3">
    <location>
        <begin position="100"/>
        <end position="103"/>
    </location>
    <ligand>
        <name>substrate</name>
    </ligand>
</feature>
<dbReference type="CDD" id="cd01398">
    <property type="entry name" value="RPI_A"/>
    <property type="match status" value="1"/>
</dbReference>
<keyword evidence="2 3" id="KW-0413">Isomerase</keyword>
<feature type="binding site" evidence="3">
    <location>
        <position position="127"/>
    </location>
    <ligand>
        <name>substrate</name>
    </ligand>
</feature>
<dbReference type="Gene3D" id="3.30.70.260">
    <property type="match status" value="1"/>
</dbReference>